<dbReference type="AlphaFoldDB" id="A0A086Z1G1"/>
<organism evidence="1 2">
    <name type="scientific">Bifidobacterium actinocoloniiforme DSM 22766</name>
    <dbReference type="NCBI Taxonomy" id="1437605"/>
    <lineage>
        <taxon>Bacteria</taxon>
        <taxon>Bacillati</taxon>
        <taxon>Actinomycetota</taxon>
        <taxon>Actinomycetes</taxon>
        <taxon>Bifidobacteriales</taxon>
        <taxon>Bifidobacteriaceae</taxon>
        <taxon>Bifidobacterium</taxon>
    </lineage>
</organism>
<dbReference type="RefSeq" id="WP_033504749.1">
    <property type="nucleotide sequence ID" value="NZ_CP011786.1"/>
</dbReference>
<evidence type="ECO:0000313" key="2">
    <source>
        <dbReference type="Proteomes" id="UP000029015"/>
    </source>
</evidence>
<dbReference type="KEGG" id="bact:AB656_03935"/>
<proteinExistence type="predicted"/>
<name>A0A086Z1G1_9BIFI</name>
<dbReference type="PATRIC" id="fig|1437605.7.peg.810"/>
<dbReference type="Proteomes" id="UP000029015">
    <property type="component" value="Unassembled WGS sequence"/>
</dbReference>
<comment type="caution">
    <text evidence="1">The sequence shown here is derived from an EMBL/GenBank/DDBJ whole genome shotgun (WGS) entry which is preliminary data.</text>
</comment>
<evidence type="ECO:0000313" key="1">
    <source>
        <dbReference type="EMBL" id="KFI40361.1"/>
    </source>
</evidence>
<dbReference type="OrthoDB" id="3194419at2"/>
<dbReference type="EMBL" id="JGYK01000001">
    <property type="protein sequence ID" value="KFI40361.1"/>
    <property type="molecule type" value="Genomic_DNA"/>
</dbReference>
<reference evidence="1 2" key="1">
    <citation type="submission" date="2014-03" db="EMBL/GenBank/DDBJ databases">
        <title>Genomics of Bifidobacteria.</title>
        <authorList>
            <person name="Ventura M."/>
            <person name="Milani C."/>
            <person name="Lugli G.A."/>
        </authorList>
    </citation>
    <scope>NUCLEOTIDE SEQUENCE [LARGE SCALE GENOMIC DNA]</scope>
    <source>
        <strain evidence="1 2">DSM 22766</strain>
    </source>
</reference>
<protein>
    <submittedName>
        <fullName evidence="1">Uncharacterized protein</fullName>
    </submittedName>
</protein>
<dbReference type="eggNOG" id="ENOG5033HB6">
    <property type="taxonomic scope" value="Bacteria"/>
</dbReference>
<keyword evidence="2" id="KW-1185">Reference proteome</keyword>
<accession>A0A086Z1G1</accession>
<gene>
    <name evidence="1" type="ORF">BACT_1063</name>
</gene>
<sequence length="407" mass="44373">MSWRHWICDARDGRIVCLIDIPSFSWDMAIGDFSLSTTGPADKGAGSGDESGLTLPWSALPARTPADRSLLLDPTRRALCTAWVGSDEPSDLGDPLLWGVIGDQEDHQLDTTFGLVSPMALLADRYVIRDGAYQDGRSTDIIGVQGLSYRGIQSEIGAWATERKQGGTLPIDWTYLGERGNHQKTEYKAWNAQNVGARKLIEDISNLQGGPDCDFEPYWTEDGQHVRCRFLAGSDADAYLHEDAAPVHLSCFPGGGDLEDVSVSHASPIQRWYATGAGSDESVLTALAEDLGPVMSGMDPPILREGVYSDTDTDNLDVLKRHAQSRLEGGRRKLIQVSGTVHFNDHDESGAPLHTPSGLRPGRRCVLHLQGFPTLPDGEYGTRIMRLSGDQTDKGQVVLDVMADPYQ</sequence>